<evidence type="ECO:0000259" key="3">
    <source>
        <dbReference type="PROSITE" id="PS50010"/>
    </source>
</evidence>
<dbReference type="InterPro" id="IPR051336">
    <property type="entry name" value="RhoGEF_Guanine_NuclExch_SF"/>
</dbReference>
<name>A0A336MQB8_CULSO</name>
<dbReference type="InterPro" id="IPR000219">
    <property type="entry name" value="DH_dom"/>
</dbReference>
<dbReference type="PANTHER" id="PTHR22826:SF209">
    <property type="entry name" value="DH DOMAIN-CONTAINING PROTEIN"/>
    <property type="match status" value="1"/>
</dbReference>
<reference evidence="4" key="1">
    <citation type="submission" date="2018-07" db="EMBL/GenBank/DDBJ databases">
        <authorList>
            <person name="Quirk P.G."/>
            <person name="Krulwich T.A."/>
        </authorList>
    </citation>
    <scope>NUCLEOTIDE SEQUENCE</scope>
</reference>
<proteinExistence type="predicted"/>
<protein>
    <submittedName>
        <fullName evidence="4">CSON015274 protein</fullName>
    </submittedName>
</protein>
<feature type="region of interest" description="Disordered" evidence="2">
    <location>
        <begin position="52"/>
        <end position="74"/>
    </location>
</feature>
<feature type="compositionally biased region" description="Polar residues" evidence="2">
    <location>
        <begin position="231"/>
        <end position="241"/>
    </location>
</feature>
<evidence type="ECO:0000256" key="1">
    <source>
        <dbReference type="ARBA" id="ARBA00022658"/>
    </source>
</evidence>
<sequence length="1030" mass="120063">MSSDERENLIDDRCELVMSADSGFIEITVHNEKEEEIITSLVLDEVEGTLTDKMKRISSGNSEDDDDDESAEKKEMTVTNLKETFEHLSKSSVDASVKPNWWIRQNSRGEYIIYKSKNMPPGPSKLYKKVSDPKKFLAQLSSDQYKVSINDDNEGDKISETQSTVINNDTSNENIYQNTDKILSNETSDLHTLCVGDSSSDDDDDKSENDLKTTDFDEKSQRNGSVERDSANSVKSHTSNSSLTRMLMDIESLPEKNQRQLLNVIIELIQTEKNYVNNLERGIDTYVKTLDSRAQNYPALLGKKYHIFGNIERVFAFHKEELLPALIECNNDVHLIANKFNEFITNDHFYCYVLFGLNKPRAERLTLEYKEFFDEITKSSEDKLGVNSFLLQPIQILPRYKLLFGELIKALANDINRIKNVEDLLKACCKAEKQIQRLLDNVNEALSLNDIEEKHERTKSMFDLRYVFFGESITLGEPCSTFEFQLDLYKSLKCGIFDLMEQGKFKKMSIFTMFDPEIGRRFRGKAFLFEETLLCTEFIEKTEKLQYRVHISIDDIMFIDTDNKEGFKIITNEGRETDFYADLLKIQEWLKLLTANDENNVILRNEIKLRNRDTLSRKNSGYLTITSTDSYKSAFNRGRLSSNTVRITKREKLFQELPRVQSLISTSSSKSSSRSSSSSQNSYDLGGTKWYVSLDENPSTPTSAVKNSDQRKYLETLRNIEKHFILLLDIHKHGYLDSIPYYIATKLREFTHEYDEIMNYHTKNIYPVLAEHGMDIVLVCELFKRTIQDPVFHQIYKNYAILAPIAYDELNSHYINTDERPGQDLDVLDRAFLQNLDDFIELPLKHLRKYRRILTDLMTLIIHIMEIHREDISLDIMQMVANTEVEMSHFEKSVRDNFKIHSKKSLYIKVKSLGLIQYSDLVVMEYDDISVPRHRIFLMTNAILAVRIRNDTKEDDNEIFDTFIWTLPYELVQYRHSIKIEERIKIFSRLSKYQQYSIIFKSSEKKREFLRKLDGILENFSGFTSFVNEN</sequence>
<feature type="domain" description="DH" evidence="3">
    <location>
        <begin position="709"/>
        <end position="858"/>
    </location>
</feature>
<feature type="region of interest" description="Disordered" evidence="2">
    <location>
        <begin position="193"/>
        <end position="241"/>
    </location>
</feature>
<dbReference type="PANTHER" id="PTHR22826">
    <property type="entry name" value="RHO GUANINE EXCHANGE FACTOR-RELATED"/>
    <property type="match status" value="1"/>
</dbReference>
<feature type="compositionally biased region" description="Polar residues" evidence="2">
    <location>
        <begin position="160"/>
        <end position="172"/>
    </location>
</feature>
<dbReference type="EMBL" id="UFQT01000954">
    <property type="protein sequence ID" value="SSX28168.1"/>
    <property type="molecule type" value="Genomic_DNA"/>
</dbReference>
<gene>
    <name evidence="4" type="primary">CSON015274</name>
</gene>
<evidence type="ECO:0000313" key="4">
    <source>
        <dbReference type="EMBL" id="SSX28168.1"/>
    </source>
</evidence>
<dbReference type="VEuPathDB" id="VectorBase:CSON015274"/>
<organism evidence="4">
    <name type="scientific">Culicoides sonorensis</name>
    <name type="common">Biting midge</name>
    <dbReference type="NCBI Taxonomy" id="179676"/>
    <lineage>
        <taxon>Eukaryota</taxon>
        <taxon>Metazoa</taxon>
        <taxon>Ecdysozoa</taxon>
        <taxon>Arthropoda</taxon>
        <taxon>Hexapoda</taxon>
        <taxon>Insecta</taxon>
        <taxon>Pterygota</taxon>
        <taxon>Neoptera</taxon>
        <taxon>Endopterygota</taxon>
        <taxon>Diptera</taxon>
        <taxon>Nematocera</taxon>
        <taxon>Chironomoidea</taxon>
        <taxon>Ceratopogonidae</taxon>
        <taxon>Ceratopogoninae</taxon>
        <taxon>Culicoides</taxon>
        <taxon>Monoculicoides</taxon>
    </lineage>
</organism>
<dbReference type="Gene3D" id="1.20.900.10">
    <property type="entry name" value="Dbl homology (DH) domain"/>
    <property type="match status" value="1"/>
</dbReference>
<feature type="domain" description="DH" evidence="3">
    <location>
        <begin position="260"/>
        <end position="445"/>
    </location>
</feature>
<dbReference type="InterPro" id="IPR035899">
    <property type="entry name" value="DBL_dom_sf"/>
</dbReference>
<dbReference type="GO" id="GO:0005085">
    <property type="term" value="F:guanyl-nucleotide exchange factor activity"/>
    <property type="evidence" value="ECO:0007669"/>
    <property type="project" value="UniProtKB-KW"/>
</dbReference>
<dbReference type="SMART" id="SM00325">
    <property type="entry name" value="RhoGEF"/>
    <property type="match status" value="1"/>
</dbReference>
<dbReference type="SUPFAM" id="SSF48065">
    <property type="entry name" value="DBL homology domain (DH-domain)"/>
    <property type="match status" value="2"/>
</dbReference>
<dbReference type="GO" id="GO:0005737">
    <property type="term" value="C:cytoplasm"/>
    <property type="evidence" value="ECO:0007669"/>
    <property type="project" value="TreeGrafter"/>
</dbReference>
<dbReference type="PROSITE" id="PS50010">
    <property type="entry name" value="DH_2"/>
    <property type="match status" value="2"/>
</dbReference>
<dbReference type="OMA" id="TEVEMSH"/>
<feature type="region of interest" description="Disordered" evidence="2">
    <location>
        <begin position="147"/>
        <end position="172"/>
    </location>
</feature>
<feature type="compositionally biased region" description="Basic and acidic residues" evidence="2">
    <location>
        <begin position="208"/>
        <end position="230"/>
    </location>
</feature>
<accession>A0A336MQB8</accession>
<evidence type="ECO:0000256" key="2">
    <source>
        <dbReference type="SAM" id="MobiDB-lite"/>
    </source>
</evidence>
<dbReference type="Pfam" id="PF00621">
    <property type="entry name" value="RhoGEF"/>
    <property type="match status" value="1"/>
</dbReference>
<keyword evidence="1" id="KW-0344">Guanine-nucleotide releasing factor</keyword>
<dbReference type="AlphaFoldDB" id="A0A336MQB8"/>